<dbReference type="CDD" id="cd00761">
    <property type="entry name" value="Glyco_tranf_GTA_type"/>
    <property type="match status" value="1"/>
</dbReference>
<dbReference type="Pfam" id="PF04230">
    <property type="entry name" value="PS_pyruv_trans"/>
    <property type="match status" value="1"/>
</dbReference>
<proteinExistence type="predicted"/>
<accession>A0A2A3YM77</accession>
<evidence type="ECO:0008006" key="7">
    <source>
        <dbReference type="Google" id="ProtNLM"/>
    </source>
</evidence>
<dbReference type="InterPro" id="IPR001173">
    <property type="entry name" value="Glyco_trans_2-like"/>
</dbReference>
<dbReference type="SUPFAM" id="SSF53448">
    <property type="entry name" value="Nucleotide-diphospho-sugar transferases"/>
    <property type="match status" value="1"/>
</dbReference>
<dbReference type="Pfam" id="PF00535">
    <property type="entry name" value="Glycos_transf_2"/>
    <property type="match status" value="1"/>
</dbReference>
<keyword evidence="6" id="KW-1185">Reference proteome</keyword>
<evidence type="ECO:0000313" key="5">
    <source>
        <dbReference type="EMBL" id="PCC40393.1"/>
    </source>
</evidence>
<dbReference type="Proteomes" id="UP000218598">
    <property type="component" value="Unassembled WGS sequence"/>
</dbReference>
<organism evidence="5 6">
    <name type="scientific">Brachybacterium alimentarium</name>
    <dbReference type="NCBI Taxonomy" id="47845"/>
    <lineage>
        <taxon>Bacteria</taxon>
        <taxon>Bacillati</taxon>
        <taxon>Actinomycetota</taxon>
        <taxon>Actinomycetes</taxon>
        <taxon>Micrococcales</taxon>
        <taxon>Dermabacteraceae</taxon>
        <taxon>Brachybacterium</taxon>
    </lineage>
</organism>
<feature type="domain" description="Polysaccharide pyruvyl transferase" evidence="4">
    <location>
        <begin position="18"/>
        <end position="324"/>
    </location>
</feature>
<keyword evidence="1" id="KW-0175">Coiled coil</keyword>
<dbReference type="PANTHER" id="PTHR43685:SF11">
    <property type="entry name" value="GLYCOSYLTRANSFERASE TAGX-RELATED"/>
    <property type="match status" value="1"/>
</dbReference>
<reference evidence="5 6" key="1">
    <citation type="journal article" date="2017" name="Elife">
        <title>Extensive horizontal gene transfer in cheese-associated bacteria.</title>
        <authorList>
            <person name="Bonham K.S."/>
            <person name="Wolfe B.E."/>
            <person name="Dutton R.J."/>
        </authorList>
    </citation>
    <scope>NUCLEOTIDE SEQUENCE [LARGE SCALE GENOMIC DNA]</scope>
    <source>
        <strain evidence="5 6">341_9</strain>
    </source>
</reference>
<dbReference type="EMBL" id="NRGR01000007">
    <property type="protein sequence ID" value="PCC40393.1"/>
    <property type="molecule type" value="Genomic_DNA"/>
</dbReference>
<dbReference type="PANTHER" id="PTHR43685">
    <property type="entry name" value="GLYCOSYLTRANSFERASE"/>
    <property type="match status" value="1"/>
</dbReference>
<dbReference type="InterPro" id="IPR029044">
    <property type="entry name" value="Nucleotide-diphossugar_trans"/>
</dbReference>
<sequence>MPVKVALLCDVDQTVYHVGDEAIATMSARRLRSRGHEVVRISRHEKYGPGGSAPERSMPALTFPWPLDARVVYLDEIRRVLAGETDALPEQDKLFRIIEQLAAVDAVVIGGGGSLTSRFGWLLDERLATALVARSLGKPVVLSGQSLGPELTDTDRGSVRELLLACDLVGLRDAHSVRIARALVPEHPALVQTLDDAVGLGATEAAGDGAELDESLLSVTLGGDGDPLPREDYIAVATAVIEALAERTGARVELVPHMADPDSGGGDLQLHLEVAERLALPATVHPIELDAAAAARTTRAAWVLSTRFHPVVFGTAAGASVLALPLNRYGASRMDGALRNAGIAGGAVPLAALWDPTTAGPSALVGPVVDALVAGRDAERARLAAARPALLDAAERWWDRVVSALHASAAGGARARGADADGAPADGGPVGSGPVAAGHGGRDSIITALDRTDPVGAGLEPRQRWDDSLRAALGPWTTTVDAPASSASTSIIMRTRDRARMLDRAVQDVLAQSRQDWELVVVNDAGDRAAVDDVLARYSGEAAGRIQVLHRERSTGMEAASNAGLDATSAPTVVVHDDDDTWHATFLQETLAHLATHPEQEAVVVRTLIVHEHETPSGFVEDDAFLSWPELQGARLLDYIAVNRNVPISMLHRRRVHETVGGYDESLPVVGDYAFHLALLQRYDVGFLDRPLAQWRQRPTATGTSSNSMYALSDGHRHHDAELRERYFRQWTRENGIGLPMFLSKNTETLLDRSEERVLAELRTLREELAQTRAELAAVHERLDGAGLARAGGRARDLARRVRRRAVASGRAILPARPAD</sequence>
<dbReference type="InterPro" id="IPR050834">
    <property type="entry name" value="Glycosyltransf_2"/>
</dbReference>
<feature type="coiled-coil region" evidence="1">
    <location>
        <begin position="755"/>
        <end position="782"/>
    </location>
</feature>
<evidence type="ECO:0000259" key="4">
    <source>
        <dbReference type="Pfam" id="PF04230"/>
    </source>
</evidence>
<dbReference type="OrthoDB" id="3177103at2"/>
<name>A0A2A3YM77_9MICO</name>
<gene>
    <name evidence="5" type="ORF">CIK66_04400</name>
</gene>
<dbReference type="InterPro" id="IPR007345">
    <property type="entry name" value="Polysacch_pyruvyl_Trfase"/>
</dbReference>
<feature type="compositionally biased region" description="Low complexity" evidence="2">
    <location>
        <begin position="415"/>
        <end position="437"/>
    </location>
</feature>
<feature type="domain" description="Glycosyltransferase 2-like" evidence="3">
    <location>
        <begin position="490"/>
        <end position="607"/>
    </location>
</feature>
<evidence type="ECO:0000313" key="6">
    <source>
        <dbReference type="Proteomes" id="UP000218598"/>
    </source>
</evidence>
<protein>
    <recommendedName>
        <fullName evidence="7">Polysaccharide pyruvyl transferase domain-containing protein</fullName>
    </recommendedName>
</protein>
<evidence type="ECO:0000256" key="2">
    <source>
        <dbReference type="SAM" id="MobiDB-lite"/>
    </source>
</evidence>
<dbReference type="Gene3D" id="3.90.550.10">
    <property type="entry name" value="Spore Coat Polysaccharide Biosynthesis Protein SpsA, Chain A"/>
    <property type="match status" value="1"/>
</dbReference>
<feature type="region of interest" description="Disordered" evidence="2">
    <location>
        <begin position="415"/>
        <end position="441"/>
    </location>
</feature>
<evidence type="ECO:0000256" key="1">
    <source>
        <dbReference type="SAM" id="Coils"/>
    </source>
</evidence>
<dbReference type="AlphaFoldDB" id="A0A2A3YM77"/>
<comment type="caution">
    <text evidence="5">The sequence shown here is derived from an EMBL/GenBank/DDBJ whole genome shotgun (WGS) entry which is preliminary data.</text>
</comment>
<evidence type="ECO:0000259" key="3">
    <source>
        <dbReference type="Pfam" id="PF00535"/>
    </source>
</evidence>